<feature type="compositionally biased region" description="Low complexity" evidence="1">
    <location>
        <begin position="36"/>
        <end position="65"/>
    </location>
</feature>
<keyword evidence="2" id="KW-0472">Membrane</keyword>
<evidence type="ECO:0000313" key="4">
    <source>
        <dbReference type="Proteomes" id="UP001244563"/>
    </source>
</evidence>
<feature type="region of interest" description="Disordered" evidence="1">
    <location>
        <begin position="1"/>
        <end position="142"/>
    </location>
</feature>
<name>A0ABT9TQD9_PAENI</name>
<evidence type="ECO:0000256" key="1">
    <source>
        <dbReference type="SAM" id="MobiDB-lite"/>
    </source>
</evidence>
<feature type="compositionally biased region" description="Pro residues" evidence="1">
    <location>
        <begin position="120"/>
        <end position="133"/>
    </location>
</feature>
<keyword evidence="2" id="KW-1133">Transmembrane helix</keyword>
<sequence>MSNNNGVPQPPYNPDGVPQPRYDTGKEQYRQYQPGQAQPMYQPEAQQQGQPQPEGQQRSEGQQPIQPQPAQPQDSPTQAFPTQAFPAQHDPTQAFPVQQGHPGNPNQLGYPGHPGNPNQPGFPPPGGPYPGQPTGPGQNPGDHNRKSLFLILGGVAVVVIIALVVAFTWLIPSLAKPTAVDSPSPSVTSSDEASDAAAEPSADPSAEAEPSGDASASTDIPAGAIPLPSAWENFAGPSNVPADGDPLFSKWVTGESSFQYLAEWTHDESFGITKDPTTGEEIQKKAQGTVETDGDGIALAYAFFAESEEGKFGKDPAEIKKALEDIEARYKGMTATELPQNLVGHKCASDFKTSMPEIREFRRGAAVVVGFTCTNARGEAIQAVNLFSVTPWGTPQMLGVSGHKTYWDAHPGLFEQLANSYRINKWKMG</sequence>
<feature type="transmembrane region" description="Helical" evidence="2">
    <location>
        <begin position="148"/>
        <end position="171"/>
    </location>
</feature>
<evidence type="ECO:0000256" key="2">
    <source>
        <dbReference type="SAM" id="Phobius"/>
    </source>
</evidence>
<dbReference type="RefSeq" id="WP_306879136.1">
    <property type="nucleotide sequence ID" value="NZ_JAUSSW010000012.1"/>
</dbReference>
<keyword evidence="2" id="KW-0812">Transmembrane</keyword>
<reference evidence="3 4" key="1">
    <citation type="submission" date="2023-07" db="EMBL/GenBank/DDBJ databases">
        <title>Sorghum-associated microbial communities from plants grown in Nebraska, USA.</title>
        <authorList>
            <person name="Schachtman D."/>
        </authorList>
    </citation>
    <scope>NUCLEOTIDE SEQUENCE [LARGE SCALE GENOMIC DNA]</scope>
    <source>
        <strain evidence="3 4">CC523</strain>
    </source>
</reference>
<protein>
    <submittedName>
        <fullName evidence="3">Uncharacterized protein</fullName>
    </submittedName>
</protein>
<feature type="compositionally biased region" description="Low complexity" evidence="1">
    <location>
        <begin position="109"/>
        <end position="119"/>
    </location>
</feature>
<dbReference type="Proteomes" id="UP001244563">
    <property type="component" value="Unassembled WGS sequence"/>
</dbReference>
<gene>
    <name evidence="3" type="ORF">J2T10_003562</name>
</gene>
<proteinExistence type="predicted"/>
<keyword evidence="4" id="KW-1185">Reference proteome</keyword>
<comment type="caution">
    <text evidence="3">The sequence shown here is derived from an EMBL/GenBank/DDBJ whole genome shotgun (WGS) entry which is preliminary data.</text>
</comment>
<feature type="region of interest" description="Disordered" evidence="1">
    <location>
        <begin position="176"/>
        <end position="222"/>
    </location>
</feature>
<evidence type="ECO:0000313" key="3">
    <source>
        <dbReference type="EMBL" id="MDQ0103893.1"/>
    </source>
</evidence>
<feature type="compositionally biased region" description="Low complexity" evidence="1">
    <location>
        <begin position="177"/>
        <end position="211"/>
    </location>
</feature>
<organism evidence="3 4">
    <name type="scientific">Paenarthrobacter nicotinovorans</name>
    <name type="common">Arthrobacter nicotinovorans</name>
    <dbReference type="NCBI Taxonomy" id="29320"/>
    <lineage>
        <taxon>Bacteria</taxon>
        <taxon>Bacillati</taxon>
        <taxon>Actinomycetota</taxon>
        <taxon>Actinomycetes</taxon>
        <taxon>Micrococcales</taxon>
        <taxon>Micrococcaceae</taxon>
        <taxon>Paenarthrobacter</taxon>
    </lineage>
</organism>
<accession>A0ABT9TQD9</accession>
<dbReference type="EMBL" id="JAUSSW010000012">
    <property type="protein sequence ID" value="MDQ0103893.1"/>
    <property type="molecule type" value="Genomic_DNA"/>
</dbReference>